<accession>A0A2T7SSH6</accession>
<gene>
    <name evidence="1" type="ORF">Y717_34505</name>
</gene>
<dbReference type="EMBL" id="AZSP01000320">
    <property type="protein sequence ID" value="PVE05773.1"/>
    <property type="molecule type" value="Genomic_DNA"/>
</dbReference>
<reference evidence="1 2" key="1">
    <citation type="submission" date="2013-12" db="EMBL/GenBank/DDBJ databases">
        <title>Annotated genome of Streptomyces scopuliridis.</title>
        <authorList>
            <person name="Olson J.B."/>
        </authorList>
    </citation>
    <scope>NUCLEOTIDE SEQUENCE [LARGE SCALE GENOMIC DNA]</scope>
    <source>
        <strain evidence="1 2">RB72</strain>
    </source>
</reference>
<dbReference type="AlphaFoldDB" id="A0A2T7SSH6"/>
<name>A0A2T7SSH6_9ACTN</name>
<evidence type="ECO:0000313" key="1">
    <source>
        <dbReference type="EMBL" id="PVE05773.1"/>
    </source>
</evidence>
<dbReference type="Proteomes" id="UP000245992">
    <property type="component" value="Unassembled WGS sequence"/>
</dbReference>
<evidence type="ECO:0000313" key="2">
    <source>
        <dbReference type="Proteomes" id="UP000245992"/>
    </source>
</evidence>
<organism evidence="1 2">
    <name type="scientific">Streptomyces scopuliridis RB72</name>
    <dbReference type="NCBI Taxonomy" id="1440053"/>
    <lineage>
        <taxon>Bacteria</taxon>
        <taxon>Bacillati</taxon>
        <taxon>Actinomycetota</taxon>
        <taxon>Actinomycetes</taxon>
        <taxon>Kitasatosporales</taxon>
        <taxon>Streptomycetaceae</taxon>
        <taxon>Streptomyces</taxon>
    </lineage>
</organism>
<protein>
    <submittedName>
        <fullName evidence="1">Uncharacterized protein</fullName>
    </submittedName>
</protein>
<keyword evidence="2" id="KW-1185">Reference proteome</keyword>
<proteinExistence type="predicted"/>
<comment type="caution">
    <text evidence="1">The sequence shown here is derived from an EMBL/GenBank/DDBJ whole genome shotgun (WGS) entry which is preliminary data.</text>
</comment>
<sequence length="51" mass="5886">MRMRMPSLTRRFSLARVPSMFFGSSSWPRAWQTSLARRGPVDSLKAARMRG</sequence>